<comment type="similarity">
    <text evidence="1">Belongs to the enoyl-CoA hydratase/isomerase family.</text>
</comment>
<comment type="caution">
    <text evidence="2">The sequence shown here is derived from an EMBL/GenBank/DDBJ whole genome shotgun (WGS) entry which is preliminary data.</text>
</comment>
<organism evidence="2 3">
    <name type="scientific">Gordonia alkaliphila</name>
    <dbReference type="NCBI Taxonomy" id="1053547"/>
    <lineage>
        <taxon>Bacteria</taxon>
        <taxon>Bacillati</taxon>
        <taxon>Actinomycetota</taxon>
        <taxon>Actinomycetes</taxon>
        <taxon>Mycobacteriales</taxon>
        <taxon>Gordoniaceae</taxon>
        <taxon>Gordonia</taxon>
    </lineage>
</organism>
<dbReference type="Gene3D" id="1.10.12.10">
    <property type="entry name" value="Lyase 2-enoyl-coa Hydratase, Chain A, domain 2"/>
    <property type="match status" value="1"/>
</dbReference>
<dbReference type="InterPro" id="IPR001753">
    <property type="entry name" value="Enoyl-CoA_hydra/iso"/>
</dbReference>
<evidence type="ECO:0000313" key="3">
    <source>
        <dbReference type="Proteomes" id="UP001500822"/>
    </source>
</evidence>
<evidence type="ECO:0000256" key="1">
    <source>
        <dbReference type="ARBA" id="ARBA00005254"/>
    </source>
</evidence>
<reference evidence="3" key="1">
    <citation type="journal article" date="2019" name="Int. J. Syst. Evol. Microbiol.">
        <title>The Global Catalogue of Microorganisms (GCM) 10K type strain sequencing project: providing services to taxonomists for standard genome sequencing and annotation.</title>
        <authorList>
            <consortium name="The Broad Institute Genomics Platform"/>
            <consortium name="The Broad Institute Genome Sequencing Center for Infectious Disease"/>
            <person name="Wu L."/>
            <person name="Ma J."/>
        </authorList>
    </citation>
    <scope>NUCLEOTIDE SEQUENCE [LARGE SCALE GENOMIC DNA]</scope>
    <source>
        <strain evidence="3">JCM 18077</strain>
    </source>
</reference>
<keyword evidence="3" id="KW-1185">Reference proteome</keyword>
<evidence type="ECO:0000313" key="2">
    <source>
        <dbReference type="EMBL" id="GAA4754380.1"/>
    </source>
</evidence>
<dbReference type="Pfam" id="PF00378">
    <property type="entry name" value="ECH_1"/>
    <property type="match status" value="1"/>
</dbReference>
<protein>
    <submittedName>
        <fullName evidence="2">Enoyl-CoA hydratase</fullName>
    </submittedName>
</protein>
<name>A0ABP8ZEU2_9ACTN</name>
<proteinExistence type="inferred from homology"/>
<dbReference type="CDD" id="cd06558">
    <property type="entry name" value="crotonase-like"/>
    <property type="match status" value="1"/>
</dbReference>
<accession>A0ABP8ZEU2</accession>
<dbReference type="PANTHER" id="PTHR43459:SF1">
    <property type="entry name" value="EG:BACN32G11.4 PROTEIN"/>
    <property type="match status" value="1"/>
</dbReference>
<dbReference type="Gene3D" id="3.90.226.10">
    <property type="entry name" value="2-enoyl-CoA Hydratase, Chain A, domain 1"/>
    <property type="match status" value="1"/>
</dbReference>
<dbReference type="Proteomes" id="UP001500822">
    <property type="component" value="Unassembled WGS sequence"/>
</dbReference>
<dbReference type="EMBL" id="BAABIE010000013">
    <property type="protein sequence ID" value="GAA4754380.1"/>
    <property type="molecule type" value="Genomic_DNA"/>
</dbReference>
<sequence>MVCGNDKSGEKETMTQLEYADGIWGGIDEAGVAWLEIDRPEVLNALDGAASGRIIALCDAWRADPRVRAVVISGRGGAFCAGADVAGMASAASAKGGFDEADSRAIIENGSRLVGAVRALPMPVIAAIDGPAVGIGASLAVAADLIYASARSYFLLTFVRIGLMPDGAATATFAASLGRARANSMALLGEKLCATEAFEVGLINGVIEEAEGLDAVVARVTAKLCASSPEALALTKAALDAATLPQYDGAIDREIAGQTRLLQSPQFQAAIAAFAAAGR</sequence>
<dbReference type="InterPro" id="IPR029045">
    <property type="entry name" value="ClpP/crotonase-like_dom_sf"/>
</dbReference>
<gene>
    <name evidence="2" type="ORF">GCM10023217_27490</name>
</gene>
<dbReference type="InterPro" id="IPR014748">
    <property type="entry name" value="Enoyl-CoA_hydra_C"/>
</dbReference>
<dbReference type="PANTHER" id="PTHR43459">
    <property type="entry name" value="ENOYL-COA HYDRATASE"/>
    <property type="match status" value="1"/>
</dbReference>
<dbReference type="SUPFAM" id="SSF52096">
    <property type="entry name" value="ClpP/crotonase"/>
    <property type="match status" value="1"/>
</dbReference>